<dbReference type="PANTHER" id="PTHR46791:SF13">
    <property type="entry name" value="CLR5 DOMAIN-CONTAINING PROTEIN"/>
    <property type="match status" value="1"/>
</dbReference>
<organism evidence="2 3">
    <name type="scientific">Holothuria leucospilota</name>
    <name type="common">Black long sea cucumber</name>
    <name type="synonym">Mertensiothuria leucospilota</name>
    <dbReference type="NCBI Taxonomy" id="206669"/>
    <lineage>
        <taxon>Eukaryota</taxon>
        <taxon>Metazoa</taxon>
        <taxon>Echinodermata</taxon>
        <taxon>Eleutherozoa</taxon>
        <taxon>Echinozoa</taxon>
        <taxon>Holothuroidea</taxon>
        <taxon>Aspidochirotacea</taxon>
        <taxon>Aspidochirotida</taxon>
        <taxon>Holothuriidae</taxon>
        <taxon>Holothuria</taxon>
    </lineage>
</organism>
<accession>A0A9Q1BJD1</accession>
<gene>
    <name evidence="2" type="ORF">HOLleu_29742</name>
</gene>
<proteinExistence type="predicted"/>
<name>A0A9Q1BJD1_HOLLE</name>
<sequence>MANVRGRLIISYFDLGLSYDEILSFLRDLHGFQISKRHLKRILGRLGLFRRKNHDDVVDVALRIEEEIESSGRLHGYRWMHNKLKNNGFNTSKETVLELLRILDPEGVQIRRRRRLRRRRFNGHGPNFIWHLDSYDKLRPYGVCINGCIDGYSRRVLWLEAYNTSSDPSLIAGYFMKKVQELGGTPRVVRADMGTENGTVRDMQIFLRWDDADQLAAERSFMYGKSTSNQRIEFLWGVLRKQTAQFWMDLFGSLRDEGLFDGGYIDKALIQFCFLRLIQKELDSFVTQWNYHRIASSRMSNGPFGRPIVMYSLPHLNNTHDFLHDVPIEEVDVCIDECRFKSQIPCCSLIFNISHIIMSENNLGIPYDPEEATYLYQFLRAEIENLL</sequence>
<protein>
    <recommendedName>
        <fullName evidence="1">Integrase core domain-containing protein</fullName>
    </recommendedName>
</protein>
<dbReference type="InterPro" id="IPR058913">
    <property type="entry name" value="Integrase_dom_put"/>
</dbReference>
<dbReference type="Proteomes" id="UP001152320">
    <property type="component" value="Chromosome 15"/>
</dbReference>
<dbReference type="AlphaFoldDB" id="A0A9Q1BJD1"/>
<comment type="caution">
    <text evidence="2">The sequence shown here is derived from an EMBL/GenBank/DDBJ whole genome shotgun (WGS) entry which is preliminary data.</text>
</comment>
<keyword evidence="3" id="KW-1185">Reference proteome</keyword>
<dbReference type="Pfam" id="PF24764">
    <property type="entry name" value="rva_4"/>
    <property type="match status" value="1"/>
</dbReference>
<evidence type="ECO:0000313" key="3">
    <source>
        <dbReference type="Proteomes" id="UP001152320"/>
    </source>
</evidence>
<dbReference type="EMBL" id="JAIZAY010000015">
    <property type="protein sequence ID" value="KAJ8027712.1"/>
    <property type="molecule type" value="Genomic_DNA"/>
</dbReference>
<reference evidence="2" key="1">
    <citation type="submission" date="2021-10" db="EMBL/GenBank/DDBJ databases">
        <title>Tropical sea cucumber genome reveals ecological adaptation and Cuvierian tubules defense mechanism.</title>
        <authorList>
            <person name="Chen T."/>
        </authorList>
    </citation>
    <scope>NUCLEOTIDE SEQUENCE</scope>
    <source>
        <strain evidence="2">Nanhai2018</strain>
        <tissue evidence="2">Muscle</tissue>
    </source>
</reference>
<evidence type="ECO:0000259" key="1">
    <source>
        <dbReference type="Pfam" id="PF24764"/>
    </source>
</evidence>
<dbReference type="PANTHER" id="PTHR46791">
    <property type="entry name" value="EXPRESSED PROTEIN"/>
    <property type="match status" value="1"/>
</dbReference>
<feature type="domain" description="Integrase core" evidence="1">
    <location>
        <begin position="124"/>
        <end position="298"/>
    </location>
</feature>
<evidence type="ECO:0000313" key="2">
    <source>
        <dbReference type="EMBL" id="KAJ8027712.1"/>
    </source>
</evidence>
<dbReference type="OrthoDB" id="10045093at2759"/>